<dbReference type="Proteomes" id="UP001345013">
    <property type="component" value="Unassembled WGS sequence"/>
</dbReference>
<feature type="domain" description="DUF7580" evidence="1">
    <location>
        <begin position="226"/>
        <end position="553"/>
    </location>
</feature>
<dbReference type="PANTHER" id="PTHR35186:SF4">
    <property type="entry name" value="PRION-INHIBITION AND PROPAGATION HELO DOMAIN-CONTAINING PROTEIN"/>
    <property type="match status" value="1"/>
</dbReference>
<dbReference type="Pfam" id="PF24476">
    <property type="entry name" value="DUF7580"/>
    <property type="match status" value="1"/>
</dbReference>
<evidence type="ECO:0000313" key="2">
    <source>
        <dbReference type="EMBL" id="KAK5094729.1"/>
    </source>
</evidence>
<dbReference type="InterPro" id="IPR056002">
    <property type="entry name" value="DUF7580"/>
</dbReference>
<reference evidence="2 3" key="1">
    <citation type="submission" date="2023-08" db="EMBL/GenBank/DDBJ databases">
        <title>Black Yeasts Isolated from many extreme environments.</title>
        <authorList>
            <person name="Coleine C."/>
            <person name="Stajich J.E."/>
            <person name="Selbmann L."/>
        </authorList>
    </citation>
    <scope>NUCLEOTIDE SEQUENCE [LARGE SCALE GENOMIC DNA]</scope>
    <source>
        <strain evidence="2 3">CCFEE 5885</strain>
    </source>
</reference>
<dbReference type="EMBL" id="JAVRRG010000032">
    <property type="protein sequence ID" value="KAK5094729.1"/>
    <property type="molecule type" value="Genomic_DNA"/>
</dbReference>
<dbReference type="PANTHER" id="PTHR35186">
    <property type="entry name" value="ANK_REP_REGION DOMAIN-CONTAINING PROTEIN"/>
    <property type="match status" value="1"/>
</dbReference>
<organism evidence="2 3">
    <name type="scientific">Lithohypha guttulata</name>
    <dbReference type="NCBI Taxonomy" id="1690604"/>
    <lineage>
        <taxon>Eukaryota</taxon>
        <taxon>Fungi</taxon>
        <taxon>Dikarya</taxon>
        <taxon>Ascomycota</taxon>
        <taxon>Pezizomycotina</taxon>
        <taxon>Eurotiomycetes</taxon>
        <taxon>Chaetothyriomycetidae</taxon>
        <taxon>Chaetothyriales</taxon>
        <taxon>Trichomeriaceae</taxon>
        <taxon>Lithohypha</taxon>
    </lineage>
</organism>
<accession>A0ABR0KEW5</accession>
<evidence type="ECO:0000313" key="3">
    <source>
        <dbReference type="Proteomes" id="UP001345013"/>
    </source>
</evidence>
<evidence type="ECO:0000259" key="1">
    <source>
        <dbReference type="Pfam" id="PF24476"/>
    </source>
</evidence>
<comment type="caution">
    <text evidence="2">The sequence shown here is derived from an EMBL/GenBank/DDBJ whole genome shotgun (WGS) entry which is preliminary data.</text>
</comment>
<protein>
    <recommendedName>
        <fullName evidence="1">DUF7580 domain-containing protein</fullName>
    </recommendedName>
</protein>
<proteinExistence type="predicted"/>
<keyword evidence="3" id="KW-1185">Reference proteome</keyword>
<name>A0ABR0KEW5_9EURO</name>
<sequence length="590" mass="66308">MATGVEVAGIVLGSLPLVIEALKAYNNGRREAQTIFQTRYHDHVKSELVTDLYWELWFLGRLLKKLIGDVPGLTDDERRNLLSCADDHQWHREARVVRLLMHYLKDDFALFDWCLGEVYLSIKKLFEDEVTASISSSTDASKIQQQVQQYTEDARARLTKSRFRERWHLFRRKDKLKHEIARVALWRGRLDFVVDGAQQQVIPSGAPQHLINTAKGRPSPLLPRLSKSLYDVLSRKWRCAGTCPATHQASICLKTDGGLHKDSDPNEVEYNLLLSMPHHAPNAAEQWQEINILVRCLANKNAKAKAHQQARVWPLSSICEAVTDHRPPGYLSLLAEHFERGGDIEINRAANADTSVLNFKPKSSPVSLGHSLSELQRLPGLTVKRTLALVLAYSLMTLGGTAWTEGKWTKEHIYFFCDRTQQLCPSQPFISSSMEQQQLDTAVLGLNVLHPLPIVLSLGVLLLEIEIGKPIEWFHQPDDLENGTVTSNTHLMAARREAGKLDDQNSTRKYCEALQACLSSRWGKRGVPATIEDPIIREQMYKEVVSRLEAEVDGLNIPQMQLASPTLSVSTLVISVPIPPAGDTTSIPTK</sequence>
<gene>
    <name evidence="2" type="ORF">LTR24_003429</name>
</gene>